<dbReference type="CDD" id="cd00995">
    <property type="entry name" value="PBP2_NikA_DppA_OppA_like"/>
    <property type="match status" value="1"/>
</dbReference>
<dbReference type="Pfam" id="PF00496">
    <property type="entry name" value="SBP_bac_5"/>
    <property type="match status" value="1"/>
</dbReference>
<proteinExistence type="predicted"/>
<organism evidence="2 3">
    <name type="scientific">Bifidobacterium psychraerophilum</name>
    <dbReference type="NCBI Taxonomy" id="218140"/>
    <lineage>
        <taxon>Bacteria</taxon>
        <taxon>Bacillati</taxon>
        <taxon>Actinomycetota</taxon>
        <taxon>Actinomycetes</taxon>
        <taxon>Bifidobacteriales</taxon>
        <taxon>Bifidobacteriaceae</taxon>
        <taxon>Bifidobacterium</taxon>
    </lineage>
</organism>
<sequence>MHSLNGDGPEKTLLMSNLLIFGIVRLLVCDKNIVLNNLGVTVEGVAPGSVGVTPRSNIYTSRGAKSMRKSSKLSLFTAAACVLALGLSACGSSSSDASSDASASTSIINAYGCEPQNPLIPTNTNETCGGNPIDLLFAKLVSFDAKGKASNEVAKDISANSDNTEFTITLKSGWKFTDGTPVTAESFTKAWSYGADATNAQVSSSFFSVIKGYDALQEKGVASDAQLSGLKVVDDNTFTVALNEPSSVFPIMLGYTAYAPLPESFFKDPKAFGEKPVGNGPYKFESWTHNQSIKLVKNDAYKGNQQAKNGGITFKMYTDVDPAYADVQAGNLDVLETVPSSATTTFQTDDTLQAYNKAGSVFQSFTFPSTLEHFKNDEEGHLRRQAISMSIDRKAIVDKVLGGIGTPAVDFTSPVTPGYSDSLKGNSVLKYNKTEAKKLWDEANKISEWKSSDKLTFAYNADGGAKPVYDAIVNSVKNTLGIDAATNPMPTFSEFRAAVTDRSIKSAFRTGWQPDYPSAENYLKPLYSSSAADGNGSNDGDYKNTAFDKLISQAASSSSEDEANKDYQSAQEILLEDLPAVPLYYSNAAGVAAKGVKGFTMNWKNLPVYQDLTK</sequence>
<dbReference type="Gene3D" id="3.90.76.10">
    <property type="entry name" value="Dipeptide-binding Protein, Domain 1"/>
    <property type="match status" value="1"/>
</dbReference>
<protein>
    <submittedName>
        <fullName evidence="2">ABC-type oligopeptide transport system</fullName>
    </submittedName>
</protein>
<dbReference type="PIRSF" id="PIRSF002741">
    <property type="entry name" value="MppA"/>
    <property type="match status" value="1"/>
</dbReference>
<comment type="caution">
    <text evidence="2">The sequence shown here is derived from an EMBL/GenBank/DDBJ whole genome shotgun (WGS) entry which is preliminary data.</text>
</comment>
<name>A0A087CDV9_9BIFI</name>
<dbReference type="STRING" id="218140.BPSY_1868"/>
<keyword evidence="3" id="KW-1185">Reference proteome</keyword>
<feature type="domain" description="Solute-binding protein family 5" evidence="1">
    <location>
        <begin position="151"/>
        <end position="532"/>
    </location>
</feature>
<gene>
    <name evidence="2" type="ORF">BPSY_1868</name>
</gene>
<dbReference type="PANTHER" id="PTHR30290:SF83">
    <property type="entry name" value="ABC TRANSPORTER SUBSTRATE-BINDING PROTEIN"/>
    <property type="match status" value="1"/>
</dbReference>
<dbReference type="EMBL" id="JGZI01000010">
    <property type="protein sequence ID" value="KFI81459.1"/>
    <property type="molecule type" value="Genomic_DNA"/>
</dbReference>
<dbReference type="Gene3D" id="3.40.190.10">
    <property type="entry name" value="Periplasmic binding protein-like II"/>
    <property type="match status" value="1"/>
</dbReference>
<reference evidence="2 3" key="1">
    <citation type="submission" date="2014-03" db="EMBL/GenBank/DDBJ databases">
        <title>Genomics of Bifidobacteria.</title>
        <authorList>
            <person name="Ventura M."/>
            <person name="Milani C."/>
            <person name="Lugli G.A."/>
        </authorList>
    </citation>
    <scope>NUCLEOTIDE SEQUENCE [LARGE SCALE GENOMIC DNA]</scope>
    <source>
        <strain evidence="2 3">LMG 21775</strain>
    </source>
</reference>
<evidence type="ECO:0000313" key="3">
    <source>
        <dbReference type="Proteomes" id="UP000029050"/>
    </source>
</evidence>
<dbReference type="SUPFAM" id="SSF53850">
    <property type="entry name" value="Periplasmic binding protein-like II"/>
    <property type="match status" value="1"/>
</dbReference>
<dbReference type="GO" id="GO:0015833">
    <property type="term" value="P:peptide transport"/>
    <property type="evidence" value="ECO:0007669"/>
    <property type="project" value="TreeGrafter"/>
</dbReference>
<dbReference type="GO" id="GO:0042597">
    <property type="term" value="C:periplasmic space"/>
    <property type="evidence" value="ECO:0007669"/>
    <property type="project" value="UniProtKB-ARBA"/>
</dbReference>
<dbReference type="eggNOG" id="COG4166">
    <property type="taxonomic scope" value="Bacteria"/>
</dbReference>
<dbReference type="InterPro" id="IPR039424">
    <property type="entry name" value="SBP_5"/>
</dbReference>
<dbReference type="AlphaFoldDB" id="A0A087CDV9"/>
<dbReference type="PANTHER" id="PTHR30290">
    <property type="entry name" value="PERIPLASMIC BINDING COMPONENT OF ABC TRANSPORTER"/>
    <property type="match status" value="1"/>
</dbReference>
<dbReference type="Gene3D" id="3.10.105.10">
    <property type="entry name" value="Dipeptide-binding Protein, Domain 3"/>
    <property type="match status" value="1"/>
</dbReference>
<dbReference type="GO" id="GO:0043190">
    <property type="term" value="C:ATP-binding cassette (ABC) transporter complex"/>
    <property type="evidence" value="ECO:0007669"/>
    <property type="project" value="InterPro"/>
</dbReference>
<accession>A0A087CDV9</accession>
<dbReference type="InterPro" id="IPR030678">
    <property type="entry name" value="Peptide/Ni-bd"/>
</dbReference>
<evidence type="ECO:0000259" key="1">
    <source>
        <dbReference type="Pfam" id="PF00496"/>
    </source>
</evidence>
<dbReference type="GO" id="GO:1904680">
    <property type="term" value="F:peptide transmembrane transporter activity"/>
    <property type="evidence" value="ECO:0007669"/>
    <property type="project" value="TreeGrafter"/>
</dbReference>
<evidence type="ECO:0000313" key="2">
    <source>
        <dbReference type="EMBL" id="KFI81459.1"/>
    </source>
</evidence>
<dbReference type="InterPro" id="IPR000914">
    <property type="entry name" value="SBP_5_dom"/>
</dbReference>
<dbReference type="Proteomes" id="UP000029050">
    <property type="component" value="Unassembled WGS sequence"/>
</dbReference>